<evidence type="ECO:0000256" key="1">
    <source>
        <dbReference type="SAM" id="SignalP"/>
    </source>
</evidence>
<sequence>MNNSLVVSSLAIFLFACWMANISVVQAAMAPSAPSITVVSTSPQTYEIKYTDDVIIEVAVGNDLMINWTINGTAIEYYNTTLIFPVSHLQEEVPYLITLTVTDLNTQMSSTYDHPFIILKSPRFCTFNVTPISGVAFETEFSHVLENCKADHLRYSYFIETKEGVRDVHHENVSSQIVRTTLPFANQSSVTVGVEVIDSLTETSTIYTYPVEVVVPALASFNDCKFMVRHLGFKRSARSLPAFKYSHIYTPQNIQLTANECARRVKEQSVSV</sequence>
<dbReference type="GeneID" id="68120786"/>
<evidence type="ECO:0000313" key="4">
    <source>
        <dbReference type="Proteomes" id="UP000444721"/>
    </source>
</evidence>
<feature type="chain" id="PRO_5025446101" description="PKD/REJ-like domain-containing protein" evidence="1">
    <location>
        <begin position="28"/>
        <end position="272"/>
    </location>
</feature>
<dbReference type="AlphaFoldDB" id="A0A6A5BT50"/>
<proteinExistence type="predicted"/>
<dbReference type="OrthoDB" id="10346567at2759"/>
<dbReference type="Proteomes" id="UP000444721">
    <property type="component" value="Unassembled WGS sequence"/>
</dbReference>
<dbReference type="VEuPathDB" id="AmoebaDB:FDP41_013571"/>
<evidence type="ECO:0000313" key="3">
    <source>
        <dbReference type="EMBL" id="KAF0980357.1"/>
    </source>
</evidence>
<dbReference type="InterPro" id="IPR002859">
    <property type="entry name" value="PKD/REJ-like"/>
</dbReference>
<accession>A0A6A5BT50</accession>
<dbReference type="Pfam" id="PF02010">
    <property type="entry name" value="REJ"/>
    <property type="match status" value="1"/>
</dbReference>
<protein>
    <recommendedName>
        <fullName evidence="2">PKD/REJ-like domain-containing protein</fullName>
    </recommendedName>
</protein>
<organism evidence="3 4">
    <name type="scientific">Naegleria fowleri</name>
    <name type="common">Brain eating amoeba</name>
    <dbReference type="NCBI Taxonomy" id="5763"/>
    <lineage>
        <taxon>Eukaryota</taxon>
        <taxon>Discoba</taxon>
        <taxon>Heterolobosea</taxon>
        <taxon>Tetramitia</taxon>
        <taxon>Eutetramitia</taxon>
        <taxon>Vahlkampfiidae</taxon>
        <taxon>Naegleria</taxon>
    </lineage>
</organism>
<reference evidence="3 4" key="1">
    <citation type="journal article" date="2019" name="Sci. Rep.">
        <title>Nanopore sequencing improves the draft genome of the human pathogenic amoeba Naegleria fowleri.</title>
        <authorList>
            <person name="Liechti N."/>
            <person name="Schurch N."/>
            <person name="Bruggmann R."/>
            <person name="Wittwer M."/>
        </authorList>
    </citation>
    <scope>NUCLEOTIDE SEQUENCE [LARGE SCALE GENOMIC DNA]</scope>
    <source>
        <strain evidence="3 4">ATCC 30894</strain>
    </source>
</reference>
<name>A0A6A5BT50_NAEFO</name>
<keyword evidence="4" id="KW-1185">Reference proteome</keyword>
<comment type="caution">
    <text evidence="3">The sequence shown here is derived from an EMBL/GenBank/DDBJ whole genome shotgun (WGS) entry which is preliminary data.</text>
</comment>
<feature type="signal peptide" evidence="1">
    <location>
        <begin position="1"/>
        <end position="27"/>
    </location>
</feature>
<dbReference type="RefSeq" id="XP_044565070.1">
    <property type="nucleotide sequence ID" value="XM_044704216.1"/>
</dbReference>
<feature type="domain" description="PKD/REJ-like" evidence="2">
    <location>
        <begin position="87"/>
        <end position="216"/>
    </location>
</feature>
<evidence type="ECO:0000259" key="2">
    <source>
        <dbReference type="Pfam" id="PF02010"/>
    </source>
</evidence>
<gene>
    <name evidence="3" type="ORF">FDP41_013571</name>
</gene>
<keyword evidence="1" id="KW-0732">Signal</keyword>
<dbReference type="VEuPathDB" id="AmoebaDB:NfTy_027970"/>
<dbReference type="EMBL" id="VFQX01000019">
    <property type="protein sequence ID" value="KAF0980357.1"/>
    <property type="molecule type" value="Genomic_DNA"/>
</dbReference>
<dbReference type="VEuPathDB" id="AmoebaDB:NF0020030"/>